<dbReference type="Gene3D" id="2.30.40.10">
    <property type="entry name" value="Urease, subunit C, domain 1"/>
    <property type="match status" value="1"/>
</dbReference>
<dbReference type="PANTHER" id="PTHR11647">
    <property type="entry name" value="HYDRANTOINASE/DIHYDROPYRIMIDINASE FAMILY MEMBER"/>
    <property type="match status" value="1"/>
</dbReference>
<dbReference type="InterPro" id="IPR011059">
    <property type="entry name" value="Metal-dep_hydrolase_composite"/>
</dbReference>
<proteinExistence type="predicted"/>
<evidence type="ECO:0000313" key="3">
    <source>
        <dbReference type="Proteomes" id="UP001236500"/>
    </source>
</evidence>
<keyword evidence="3" id="KW-1185">Reference proteome</keyword>
<reference evidence="2 3" key="1">
    <citation type="submission" date="2023-02" db="EMBL/GenBank/DDBJ databases">
        <title>Description and genomic characterization of Microbulbifer bruguierae sp. nov., isolated from the sediment of mangrove plant Bruguiera sexangula.</title>
        <authorList>
            <person name="Long M."/>
        </authorList>
    </citation>
    <scope>NUCLEOTIDE SEQUENCE [LARGE SCALE GENOMIC DNA]</scope>
    <source>
        <strain evidence="2 3">H12</strain>
    </source>
</reference>
<feature type="chain" id="PRO_5045819473" evidence="1">
    <location>
        <begin position="24"/>
        <end position="511"/>
    </location>
</feature>
<dbReference type="NCBIfam" id="NF006560">
    <property type="entry name" value="PRK09061.1"/>
    <property type="match status" value="1"/>
</dbReference>
<dbReference type="Gene3D" id="3.20.20.140">
    <property type="entry name" value="Metal-dependent hydrolases"/>
    <property type="match status" value="1"/>
</dbReference>
<dbReference type="RefSeq" id="WP_280321048.1">
    <property type="nucleotide sequence ID" value="NZ_CP118605.1"/>
</dbReference>
<dbReference type="Gene3D" id="3.30.1490.130">
    <property type="entry name" value="D-aminoacylase. Domain 3"/>
    <property type="match status" value="1"/>
</dbReference>
<dbReference type="PANTHER" id="PTHR11647:SF1">
    <property type="entry name" value="COLLAPSIN RESPONSE MEDIATOR PROTEIN"/>
    <property type="match status" value="1"/>
</dbReference>
<accession>A0ABY8NE72</accession>
<protein>
    <submittedName>
        <fullName evidence="2">Amidohydrolase family protein</fullName>
    </submittedName>
</protein>
<gene>
    <name evidence="2" type="ORF">PVT68_02660</name>
</gene>
<evidence type="ECO:0000256" key="1">
    <source>
        <dbReference type="SAM" id="SignalP"/>
    </source>
</evidence>
<sequence>MNRFYRHLVLAFLLQTLASPLMAADYDLVINNGRVMDPETKLDAVRNVGIKNGIITKISQEQLSGKEVIDAENHVVAPGFIDTHFHGMDAFGMKLMARDGVTTALELEIGAYPVEDFYNWKAGKSQLNYGASVGHAAIRLGVPLKLDPKGDILYSGFLKEAIHDGGSEWNTKPVNAAQKKEILDKIEDGLKQGGLGIGFPIGYYTVVGADDVMQAAALARKYNQFITSHVRYLSQVPPSGYIGLEEMLTVASINKVPFLMHHLPSNCLGKTKPCIELLRAAKENGLNVAGEFYPYTFASSIVGADYLAEGFEGRIGMDVSKIINIATQKPLTSEEMAKLRKEAPDTQVIFYSMTDEQMMSSFREPGFWVGSDNMPFVATGSEPISWDTPYGQGSAHPRAAGTHARVLRLNREKNIVPMMEAIAKLSYHQAKWLEPMVPDMRKRGRIQEGAVADITIFDPEKVTDNADWAPGKNSLPSTGIPYVIVNGTVVVNDSKVQKVFPGKPIRNAIMK</sequence>
<dbReference type="InterPro" id="IPR032466">
    <property type="entry name" value="Metal_Hydrolase"/>
</dbReference>
<dbReference type="SUPFAM" id="SSF51338">
    <property type="entry name" value="Composite domain of metallo-dependent hydrolases"/>
    <property type="match status" value="1"/>
</dbReference>
<name>A0ABY8NE72_9GAMM</name>
<dbReference type="Proteomes" id="UP001236500">
    <property type="component" value="Chromosome"/>
</dbReference>
<dbReference type="InterPro" id="IPR023100">
    <property type="entry name" value="D-aminoacylase_insert_dom_sf"/>
</dbReference>
<dbReference type="SUPFAM" id="SSF51556">
    <property type="entry name" value="Metallo-dependent hydrolases"/>
    <property type="match status" value="1"/>
</dbReference>
<keyword evidence="1" id="KW-0732">Signal</keyword>
<dbReference type="InterPro" id="IPR050378">
    <property type="entry name" value="Metallo-dep_Hydrolases_sf"/>
</dbReference>
<feature type="signal peptide" evidence="1">
    <location>
        <begin position="1"/>
        <end position="23"/>
    </location>
</feature>
<organism evidence="2 3">
    <name type="scientific">Microbulbifer bruguierae</name>
    <dbReference type="NCBI Taxonomy" id="3029061"/>
    <lineage>
        <taxon>Bacteria</taxon>
        <taxon>Pseudomonadati</taxon>
        <taxon>Pseudomonadota</taxon>
        <taxon>Gammaproteobacteria</taxon>
        <taxon>Cellvibrionales</taxon>
        <taxon>Microbulbiferaceae</taxon>
        <taxon>Microbulbifer</taxon>
    </lineage>
</organism>
<evidence type="ECO:0000313" key="2">
    <source>
        <dbReference type="EMBL" id="WGL17211.1"/>
    </source>
</evidence>
<dbReference type="EMBL" id="CP118605">
    <property type="protein sequence ID" value="WGL17211.1"/>
    <property type="molecule type" value="Genomic_DNA"/>
</dbReference>